<reference evidence="1 2" key="1">
    <citation type="submission" date="2018-11" db="EMBL/GenBank/DDBJ databases">
        <authorList>
            <consortium name="Pathogen Informatics"/>
        </authorList>
    </citation>
    <scope>NUCLEOTIDE SEQUENCE [LARGE SCALE GENOMIC DNA]</scope>
    <source>
        <strain evidence="1 2">Zambia</strain>
    </source>
</reference>
<dbReference type="Proteomes" id="UP000277204">
    <property type="component" value="Unassembled WGS sequence"/>
</dbReference>
<dbReference type="EMBL" id="UZAI01000066">
    <property type="protein sequence ID" value="VDO47621.1"/>
    <property type="molecule type" value="Genomic_DNA"/>
</dbReference>
<sequence>MVESTGTYVPAHIARLGHMIGKPDHRVKVAATVGTYIVW</sequence>
<proteinExistence type="predicted"/>
<gene>
    <name evidence="1" type="ORF">SMRZ_LOCUS363</name>
</gene>
<name>A0A183L988_9TREM</name>
<dbReference type="AlphaFoldDB" id="A0A183L988"/>
<protein>
    <submittedName>
        <fullName evidence="1">Uncharacterized protein</fullName>
    </submittedName>
</protein>
<evidence type="ECO:0000313" key="2">
    <source>
        <dbReference type="Proteomes" id="UP000277204"/>
    </source>
</evidence>
<evidence type="ECO:0000313" key="1">
    <source>
        <dbReference type="EMBL" id="VDO47621.1"/>
    </source>
</evidence>
<keyword evidence="2" id="KW-1185">Reference proteome</keyword>
<organism evidence="1 2">
    <name type="scientific">Schistosoma margrebowiei</name>
    <dbReference type="NCBI Taxonomy" id="48269"/>
    <lineage>
        <taxon>Eukaryota</taxon>
        <taxon>Metazoa</taxon>
        <taxon>Spiralia</taxon>
        <taxon>Lophotrochozoa</taxon>
        <taxon>Platyhelminthes</taxon>
        <taxon>Trematoda</taxon>
        <taxon>Digenea</taxon>
        <taxon>Strigeidida</taxon>
        <taxon>Schistosomatoidea</taxon>
        <taxon>Schistosomatidae</taxon>
        <taxon>Schistosoma</taxon>
    </lineage>
</organism>
<accession>A0A183L988</accession>